<dbReference type="EMBL" id="CP025001">
    <property type="protein sequence ID" value="AUJ76670.1"/>
    <property type="molecule type" value="Genomic_DNA"/>
</dbReference>
<dbReference type="KEGG" id="bsia:CWD84_08125"/>
<dbReference type="KEGG" id="bsia:CWD84_08405"/>
<name>A0AAI8HMC7_9BACI</name>
<evidence type="ECO:0000313" key="8">
    <source>
        <dbReference type="Proteomes" id="UP000234366"/>
    </source>
</evidence>
<feature type="domain" description="HTH cro/C1-type" evidence="2">
    <location>
        <begin position="18"/>
        <end position="62"/>
    </location>
</feature>
<dbReference type="RefSeq" id="WP_041481796.1">
    <property type="nucleotide sequence ID" value="NZ_CP025001.1"/>
</dbReference>
<protein>
    <submittedName>
        <fullName evidence="4">XRE family transcriptional regulator</fullName>
    </submittedName>
</protein>
<organism evidence="4 8">
    <name type="scientific">Bacillus siamensis</name>
    <dbReference type="NCBI Taxonomy" id="659243"/>
    <lineage>
        <taxon>Bacteria</taxon>
        <taxon>Bacillati</taxon>
        <taxon>Bacillota</taxon>
        <taxon>Bacilli</taxon>
        <taxon>Bacillales</taxon>
        <taxon>Bacillaceae</taxon>
        <taxon>Bacillus</taxon>
        <taxon>Bacillus amyloliquefaciens group</taxon>
    </lineage>
</organism>
<keyword evidence="8" id="KW-1185">Reference proteome</keyword>
<dbReference type="Pfam" id="PF01381">
    <property type="entry name" value="HTH_3"/>
    <property type="match status" value="1"/>
</dbReference>
<dbReference type="EMBL" id="CP025001">
    <property type="protein sequence ID" value="AUJ76823.1"/>
    <property type="molecule type" value="Genomic_DNA"/>
</dbReference>
<dbReference type="InterPro" id="IPR001387">
    <property type="entry name" value="Cro/C1-type_HTH"/>
</dbReference>
<dbReference type="PANTHER" id="PTHR46797:SF19">
    <property type="entry name" value="BLL2473 PROTEIN"/>
    <property type="match status" value="1"/>
</dbReference>
<dbReference type="InterPro" id="IPR010982">
    <property type="entry name" value="Lambda_DNA-bd_dom_sf"/>
</dbReference>
<dbReference type="InterPro" id="IPR050807">
    <property type="entry name" value="TransReg_Diox_bact_type"/>
</dbReference>
<keyword evidence="1" id="KW-0238">DNA-binding</keyword>
<evidence type="ECO:0000313" key="4">
    <source>
        <dbReference type="EMBL" id="AUJ76670.1"/>
    </source>
</evidence>
<evidence type="ECO:0000313" key="7">
    <source>
        <dbReference type="EMBL" id="AUJ76823.1"/>
    </source>
</evidence>
<dbReference type="PANTHER" id="PTHR46797">
    <property type="entry name" value="HTH-TYPE TRANSCRIPTIONAL REGULATOR"/>
    <property type="match status" value="1"/>
</dbReference>
<dbReference type="PROSITE" id="PS50943">
    <property type="entry name" value="HTH_CROC1"/>
    <property type="match status" value="1"/>
</dbReference>
<evidence type="ECO:0000259" key="2">
    <source>
        <dbReference type="PROSITE" id="PS50943"/>
    </source>
</evidence>
<evidence type="ECO:0000256" key="1">
    <source>
        <dbReference type="ARBA" id="ARBA00023125"/>
    </source>
</evidence>
<dbReference type="Proteomes" id="UP000234366">
    <property type="component" value="Chromosome"/>
</dbReference>
<evidence type="ECO:0000313" key="6">
    <source>
        <dbReference type="EMBL" id="AUJ76772.1"/>
    </source>
</evidence>
<dbReference type="CDD" id="cd00093">
    <property type="entry name" value="HTH_XRE"/>
    <property type="match status" value="1"/>
</dbReference>
<proteinExistence type="predicted"/>
<reference evidence="4 8" key="1">
    <citation type="submission" date="2017-11" db="EMBL/GenBank/DDBJ databases">
        <title>Genome sequence and genome mining of multiple bioactive secondary metabolites from a deep sea-derived Bacillus siamensis SCSIO 05746.</title>
        <authorList>
            <person name="Pan H.-Q."/>
            <person name="Ju J.-H."/>
        </authorList>
    </citation>
    <scope>NUCLEOTIDE SEQUENCE [LARGE SCALE GENOMIC DNA]</scope>
    <source>
        <strain evidence="4 8">SCSIO 05746</strain>
    </source>
</reference>
<dbReference type="EMBL" id="CP025001">
    <property type="protein sequence ID" value="AUJ76772.1"/>
    <property type="molecule type" value="Genomic_DNA"/>
</dbReference>
<dbReference type="GO" id="GO:0005829">
    <property type="term" value="C:cytosol"/>
    <property type="evidence" value="ECO:0007669"/>
    <property type="project" value="TreeGrafter"/>
</dbReference>
<dbReference type="AlphaFoldDB" id="A0AAI8HMC7"/>
<gene>
    <name evidence="3" type="ORF">CWD84_07285</name>
    <name evidence="4" type="ORF">CWD84_07565</name>
    <name evidence="5" type="ORF">CWD84_07845</name>
    <name evidence="6" type="ORF">CWD84_08125</name>
    <name evidence="7" type="ORF">CWD84_08405</name>
</gene>
<accession>A0AAI8HMC7</accession>
<dbReference type="Gene3D" id="1.10.260.40">
    <property type="entry name" value="lambda repressor-like DNA-binding domains"/>
    <property type="match status" value="1"/>
</dbReference>
<dbReference type="GO" id="GO:0003700">
    <property type="term" value="F:DNA-binding transcription factor activity"/>
    <property type="evidence" value="ECO:0007669"/>
    <property type="project" value="TreeGrafter"/>
</dbReference>
<dbReference type="EMBL" id="CP025001">
    <property type="protein sequence ID" value="AUJ76619.1"/>
    <property type="molecule type" value="Genomic_DNA"/>
</dbReference>
<dbReference type="EMBL" id="CP025001">
    <property type="protein sequence ID" value="AUJ76721.1"/>
    <property type="molecule type" value="Genomic_DNA"/>
</dbReference>
<dbReference type="KEGG" id="bsia:CWD84_07565"/>
<dbReference type="KEGG" id="bsia:CWD84_07845"/>
<dbReference type="KEGG" id="bsia:CWD84_07285"/>
<dbReference type="SUPFAM" id="SSF47413">
    <property type="entry name" value="lambda repressor-like DNA-binding domains"/>
    <property type="match status" value="1"/>
</dbReference>
<evidence type="ECO:0000313" key="3">
    <source>
        <dbReference type="EMBL" id="AUJ76619.1"/>
    </source>
</evidence>
<sequence>MNFSKFRSKIKSIRGEQTVREFASHLGFSPSFISKIENGKVNPSLNSIEKISKKLDIPMSDFF</sequence>
<dbReference type="SMART" id="SM00530">
    <property type="entry name" value="HTH_XRE"/>
    <property type="match status" value="1"/>
</dbReference>
<evidence type="ECO:0000313" key="5">
    <source>
        <dbReference type="EMBL" id="AUJ76721.1"/>
    </source>
</evidence>
<dbReference type="GO" id="GO:0003677">
    <property type="term" value="F:DNA binding"/>
    <property type="evidence" value="ECO:0007669"/>
    <property type="project" value="UniProtKB-KW"/>
</dbReference>